<dbReference type="AlphaFoldDB" id="A0A328TWS9"/>
<dbReference type="SUPFAM" id="SSF54285">
    <property type="entry name" value="MoaD/ThiS"/>
    <property type="match status" value="1"/>
</dbReference>
<proteinExistence type="predicted"/>
<sequence length="93" mass="10632">MRVRIQVSVPLLLSDCTKGKTKFELEARTLQEALQLLVQEYPLLRVHLYTEQGEVRKHVLLYYNDDNIAWLEKLDIPLAAGDKLRVLQAVSGG</sequence>
<dbReference type="InterPro" id="IPR052045">
    <property type="entry name" value="Sulfur_Carrier/Prot_Modifier"/>
</dbReference>
<dbReference type="Proteomes" id="UP000249260">
    <property type="component" value="Unassembled WGS sequence"/>
</dbReference>
<reference evidence="1 2" key="1">
    <citation type="submission" date="2018-06" db="EMBL/GenBank/DDBJ databases">
        <title>Paenibacillus montanisoli sp. nov., isolated from mountain area soil.</title>
        <authorList>
            <person name="Wu M."/>
        </authorList>
    </citation>
    <scope>NUCLEOTIDE SEQUENCE [LARGE SCALE GENOMIC DNA]</scope>
    <source>
        <strain evidence="1 2">RA17</strain>
    </source>
</reference>
<accession>A0A328TWS9</accession>
<dbReference type="Pfam" id="PF02597">
    <property type="entry name" value="ThiS"/>
    <property type="match status" value="1"/>
</dbReference>
<organism evidence="1 2">
    <name type="scientific">Paenibacillus montanisoli</name>
    <dbReference type="NCBI Taxonomy" id="2081970"/>
    <lineage>
        <taxon>Bacteria</taxon>
        <taxon>Bacillati</taxon>
        <taxon>Bacillota</taxon>
        <taxon>Bacilli</taxon>
        <taxon>Bacillales</taxon>
        <taxon>Paenibacillaceae</taxon>
        <taxon>Paenibacillus</taxon>
    </lineage>
</organism>
<dbReference type="InterPro" id="IPR016155">
    <property type="entry name" value="Mopterin_synth/thiamin_S_b"/>
</dbReference>
<keyword evidence="2" id="KW-1185">Reference proteome</keyword>
<dbReference type="PANTHER" id="PTHR38031">
    <property type="entry name" value="SULFUR CARRIER PROTEIN SLR0821-RELATED"/>
    <property type="match status" value="1"/>
</dbReference>
<evidence type="ECO:0000313" key="2">
    <source>
        <dbReference type="Proteomes" id="UP000249260"/>
    </source>
</evidence>
<dbReference type="Gene3D" id="3.10.20.30">
    <property type="match status" value="1"/>
</dbReference>
<dbReference type="PANTHER" id="PTHR38031:SF1">
    <property type="entry name" value="SULFUR CARRIER PROTEIN CYSO"/>
    <property type="match status" value="1"/>
</dbReference>
<dbReference type="InterPro" id="IPR012675">
    <property type="entry name" value="Beta-grasp_dom_sf"/>
</dbReference>
<name>A0A328TWS9_9BACL</name>
<dbReference type="EMBL" id="QLUW01000005">
    <property type="protein sequence ID" value="RAP74142.1"/>
    <property type="molecule type" value="Genomic_DNA"/>
</dbReference>
<comment type="caution">
    <text evidence="1">The sequence shown here is derived from an EMBL/GenBank/DDBJ whole genome shotgun (WGS) entry which is preliminary data.</text>
</comment>
<protein>
    <submittedName>
        <fullName evidence="1">Molybdopterin synthase sulfur carrier subunit</fullName>
    </submittedName>
</protein>
<gene>
    <name evidence="1" type="ORF">DL346_24040</name>
</gene>
<dbReference type="OrthoDB" id="9156098at2"/>
<dbReference type="InterPro" id="IPR003749">
    <property type="entry name" value="ThiS/MoaD-like"/>
</dbReference>
<evidence type="ECO:0000313" key="1">
    <source>
        <dbReference type="EMBL" id="RAP74142.1"/>
    </source>
</evidence>